<evidence type="ECO:0000313" key="12">
    <source>
        <dbReference type="EMBL" id="KAF2075791.1"/>
    </source>
</evidence>
<evidence type="ECO:0008006" key="14">
    <source>
        <dbReference type="Google" id="ProtNLM"/>
    </source>
</evidence>
<dbReference type="SUPFAM" id="SSF49562">
    <property type="entry name" value="C2 domain (Calcium/lipid-binding domain, CaLB)"/>
    <property type="match status" value="1"/>
</dbReference>
<evidence type="ECO:0000256" key="4">
    <source>
        <dbReference type="ARBA" id="ARBA00022840"/>
    </source>
</evidence>
<feature type="region of interest" description="Disordered" evidence="6">
    <location>
        <begin position="172"/>
        <end position="359"/>
    </location>
</feature>
<dbReference type="CDD" id="cd00821">
    <property type="entry name" value="PH"/>
    <property type="match status" value="1"/>
</dbReference>
<evidence type="ECO:0000259" key="9">
    <source>
        <dbReference type="PROSITE" id="PS51545"/>
    </source>
</evidence>
<dbReference type="OrthoDB" id="19278at2759"/>
<dbReference type="SUPFAM" id="SSF50729">
    <property type="entry name" value="PH domain-like"/>
    <property type="match status" value="1"/>
</dbReference>
<evidence type="ECO:0000259" key="10">
    <source>
        <dbReference type="PROSITE" id="PS51546"/>
    </source>
</evidence>
<dbReference type="InterPro" id="IPR018936">
    <property type="entry name" value="PI3/4_kinase_CS"/>
</dbReference>
<dbReference type="Gene3D" id="3.30.1010.10">
    <property type="entry name" value="Phosphatidylinositol 3-kinase Catalytic Subunit, Chain A, domain 4"/>
    <property type="match status" value="1"/>
</dbReference>
<dbReference type="Proteomes" id="UP000695562">
    <property type="component" value="Unassembled WGS sequence"/>
</dbReference>
<evidence type="ECO:0000256" key="2">
    <source>
        <dbReference type="ARBA" id="ARBA00022741"/>
    </source>
</evidence>
<feature type="compositionally biased region" description="Low complexity" evidence="6">
    <location>
        <begin position="334"/>
        <end position="355"/>
    </location>
</feature>
<feature type="compositionally biased region" description="Low complexity" evidence="6">
    <location>
        <begin position="972"/>
        <end position="983"/>
    </location>
</feature>
<dbReference type="GO" id="GO:0016303">
    <property type="term" value="F:1-phosphatidylinositol-3-kinase activity"/>
    <property type="evidence" value="ECO:0007669"/>
    <property type="project" value="TreeGrafter"/>
</dbReference>
<evidence type="ECO:0000259" key="11">
    <source>
        <dbReference type="PROSITE" id="PS51547"/>
    </source>
</evidence>
<organism evidence="12 13">
    <name type="scientific">Polysphondylium violaceum</name>
    <dbReference type="NCBI Taxonomy" id="133409"/>
    <lineage>
        <taxon>Eukaryota</taxon>
        <taxon>Amoebozoa</taxon>
        <taxon>Evosea</taxon>
        <taxon>Eumycetozoa</taxon>
        <taxon>Dictyostelia</taxon>
        <taxon>Dictyosteliales</taxon>
        <taxon>Dictyosteliaceae</taxon>
        <taxon>Polysphondylium</taxon>
    </lineage>
</organism>
<feature type="compositionally biased region" description="Low complexity" evidence="6">
    <location>
        <begin position="83"/>
        <end position="99"/>
    </location>
</feature>
<feature type="domain" description="PIK helical" evidence="9">
    <location>
        <begin position="1043"/>
        <end position="1219"/>
    </location>
</feature>
<comment type="similarity">
    <text evidence="5">Belongs to the PI3/PI4-kinase family.</text>
</comment>
<dbReference type="GO" id="GO:0005524">
    <property type="term" value="F:ATP binding"/>
    <property type="evidence" value="ECO:0007669"/>
    <property type="project" value="UniProtKB-KW"/>
</dbReference>
<dbReference type="GO" id="GO:0043491">
    <property type="term" value="P:phosphatidylinositol 3-kinase/protein kinase B signal transduction"/>
    <property type="evidence" value="ECO:0007669"/>
    <property type="project" value="TreeGrafter"/>
</dbReference>
<dbReference type="Gene3D" id="1.25.40.70">
    <property type="entry name" value="Phosphatidylinositol 3-kinase, accessory domain (PIK)"/>
    <property type="match status" value="1"/>
</dbReference>
<feature type="region of interest" description="Disordered" evidence="6">
    <location>
        <begin position="972"/>
        <end position="995"/>
    </location>
</feature>
<dbReference type="PROSITE" id="PS51547">
    <property type="entry name" value="C2_PI3K"/>
    <property type="match status" value="1"/>
</dbReference>
<dbReference type="InterPro" id="IPR035892">
    <property type="entry name" value="C2_domain_sf"/>
</dbReference>
<dbReference type="InterPro" id="IPR002420">
    <property type="entry name" value="PI3K-type_C2_dom"/>
</dbReference>
<feature type="compositionally biased region" description="Low complexity" evidence="6">
    <location>
        <begin position="299"/>
        <end position="325"/>
    </location>
</feature>
<proteinExistence type="inferred from homology"/>
<dbReference type="InterPro" id="IPR015433">
    <property type="entry name" value="PI3/4_kinase"/>
</dbReference>
<dbReference type="CDD" id="cd00864">
    <property type="entry name" value="PI3Ka"/>
    <property type="match status" value="1"/>
</dbReference>
<dbReference type="PROSITE" id="PS51546">
    <property type="entry name" value="PI3K_RBD"/>
    <property type="match status" value="1"/>
</dbReference>
<dbReference type="InterPro" id="IPR016024">
    <property type="entry name" value="ARM-type_fold"/>
</dbReference>
<dbReference type="InterPro" id="IPR029071">
    <property type="entry name" value="Ubiquitin-like_domsf"/>
</dbReference>
<dbReference type="EMBL" id="AJWJ01000086">
    <property type="protein sequence ID" value="KAF2075791.1"/>
    <property type="molecule type" value="Genomic_DNA"/>
</dbReference>
<accession>A0A8J4Q7E8</accession>
<evidence type="ECO:0000259" key="7">
    <source>
        <dbReference type="PROSITE" id="PS50003"/>
    </source>
</evidence>
<dbReference type="SMART" id="SM00145">
    <property type="entry name" value="PI3Ka"/>
    <property type="match status" value="1"/>
</dbReference>
<evidence type="ECO:0000313" key="13">
    <source>
        <dbReference type="Proteomes" id="UP000695562"/>
    </source>
</evidence>
<evidence type="ECO:0000256" key="1">
    <source>
        <dbReference type="ARBA" id="ARBA00022679"/>
    </source>
</evidence>
<feature type="compositionally biased region" description="Low complexity" evidence="6">
    <location>
        <begin position="114"/>
        <end position="127"/>
    </location>
</feature>
<keyword evidence="1" id="KW-0808">Transferase</keyword>
<dbReference type="PROSITE" id="PS50290">
    <property type="entry name" value="PI3_4_KINASE_3"/>
    <property type="match status" value="1"/>
</dbReference>
<name>A0A8J4Q7E8_9MYCE</name>
<dbReference type="Gene3D" id="2.30.29.30">
    <property type="entry name" value="Pleckstrin-homology domain (PH domain)/Phosphotyrosine-binding domain (PTB)"/>
    <property type="match status" value="1"/>
</dbReference>
<evidence type="ECO:0000256" key="6">
    <source>
        <dbReference type="SAM" id="MobiDB-lite"/>
    </source>
</evidence>
<dbReference type="Pfam" id="PF00454">
    <property type="entry name" value="PI3_PI4_kinase"/>
    <property type="match status" value="1"/>
</dbReference>
<dbReference type="PROSITE" id="PS50003">
    <property type="entry name" value="PH_DOMAIN"/>
    <property type="match status" value="1"/>
</dbReference>
<feature type="region of interest" description="Disordered" evidence="6">
    <location>
        <begin position="81"/>
        <end position="101"/>
    </location>
</feature>
<feature type="compositionally biased region" description="Low complexity" evidence="6">
    <location>
        <begin position="172"/>
        <end position="245"/>
    </location>
</feature>
<dbReference type="Pfam" id="PF00613">
    <property type="entry name" value="PI3Ka"/>
    <property type="match status" value="1"/>
</dbReference>
<dbReference type="GO" id="GO:0005737">
    <property type="term" value="C:cytoplasm"/>
    <property type="evidence" value="ECO:0007669"/>
    <property type="project" value="TreeGrafter"/>
</dbReference>
<dbReference type="InterPro" id="IPR001849">
    <property type="entry name" value="PH_domain"/>
</dbReference>
<dbReference type="Pfam" id="PF00169">
    <property type="entry name" value="PH"/>
    <property type="match status" value="1"/>
</dbReference>
<dbReference type="SUPFAM" id="SSF54236">
    <property type="entry name" value="Ubiquitin-like"/>
    <property type="match status" value="1"/>
</dbReference>
<dbReference type="FunFam" id="1.10.1070.11:FF:000078">
    <property type="entry name" value="Phosphatidylinositol 3-kinase catalytic subunit, putative"/>
    <property type="match status" value="1"/>
</dbReference>
<feature type="domain" description="PH" evidence="7">
    <location>
        <begin position="467"/>
        <end position="574"/>
    </location>
</feature>
<dbReference type="PROSITE" id="PS51545">
    <property type="entry name" value="PIK_HELICAL"/>
    <property type="match status" value="1"/>
</dbReference>
<comment type="caution">
    <text evidence="12">The sequence shown here is derived from an EMBL/GenBank/DDBJ whole genome shotgun (WGS) entry which is preliminary data.</text>
</comment>
<keyword evidence="4" id="KW-0067">ATP-binding</keyword>
<evidence type="ECO:0000259" key="8">
    <source>
        <dbReference type="PROSITE" id="PS50290"/>
    </source>
</evidence>
<dbReference type="InterPro" id="IPR000403">
    <property type="entry name" value="PI3/4_kinase_cat_dom"/>
</dbReference>
<reference evidence="12" key="1">
    <citation type="submission" date="2020-01" db="EMBL/GenBank/DDBJ databases">
        <title>Development of genomics and gene disruption for Polysphondylium violaceum indicates a role for the polyketide synthase stlB in stalk morphogenesis.</title>
        <authorList>
            <person name="Narita B."/>
            <person name="Kawabe Y."/>
            <person name="Kin K."/>
            <person name="Saito T."/>
            <person name="Gibbs R."/>
            <person name="Kuspa A."/>
            <person name="Muzny D."/>
            <person name="Queller D."/>
            <person name="Richards S."/>
            <person name="Strassman J."/>
            <person name="Sucgang R."/>
            <person name="Worley K."/>
            <person name="Schaap P."/>
        </authorList>
    </citation>
    <scope>NUCLEOTIDE SEQUENCE</scope>
    <source>
        <strain evidence="12">QSvi11</strain>
    </source>
</reference>
<feature type="domain" description="PI3K-RBD" evidence="10">
    <location>
        <begin position="689"/>
        <end position="790"/>
    </location>
</feature>
<sequence length="1564" mass="176276">MSSNSNINCNIYFLLDASSSQYNKTIAINNQTSIQNIKTQIQASINTTNNYVLSLTPDYTQIIKSVAWAKFTSLDQVKKMYRSNSSSSTNTQYSPSTSSDITASNTPINIYVLPPNTTSVSPSTSPNMFSSPIPPPQQQDERLKPTPSLRKSKSDLQTSFYLNREFINDKISSINSPTIPTSTGSNGSSNYNNNAINNNNNSSNSNNNYSSVNYTSNYSNRFSNSSSSSNSSNSSSGSSEYNRYSTYSDNRGSISSNYSSASSYSSNNINRFPVPNTPGQLIYQPSMHSGVNQQQQQKPISRLPSTTISPPSPRSSNSKSASSTTGILEYKPRISISPPTIIEPSSTTTITTSPPNKSNKLESIDLKLLDQMVEEISTNNNSNQSRVERKRSKSFSTPVGAFLDQIYSSSSNNNNTSSNTLQISPPIISTPIPQPNNNIPTIRERSLSQTPAPNTYYTDSKYKFESPIIHSGDLYKKNRNMVGWKKRYFVLTKDKLIYSDSQTDVPRKEIPLLDFVVNMVSDGSKYYCFTLTNISSGGSGGNGNGNSNGLSYLLGTDDDVGRREWIIALSLTYKPINLTFPSTIDLPPQRSKPIPTCSTPISSTFIDYHKKLPGELRVPFQCQEITLFRYKMSRLITILQPYIYTPDHLWHAQLLIDSNNILSSPPPSSSPKPPTQQPLSNDAYKPKVPQVVSINMISDKVNSNNNSIKVSILHNGLVIKFLVNVNQYLKSIFEIRPDLFGCTNPSSKYGLNIIGTVEYIFSHDKVKLSDLIYVQKSIRFKKSIKFQTCDINLQSKLFYPNKMDTTEWRKLLTNVDLNPPDSNSNSGNNNLYTISINSNSIDKLTQSFDKLKLLFRVVSVSNISMLLKKFYSPNQVSKVYLYVEIQILYGDKVWAKNRTSCKMSGEWNEDLFFDINLLDFPKESIFLTSLYSRLPNSDQATLLAQSPHEFQSLDQKKIIQNQFNILLLPNTGSSSTSSTNLLTSPPPQTGTTSKTASASFISSDQNPLLVVQIPYLPKEYPIFFDESSAASSGNIKSPKAISYEKSTEISNLVERILKADRSSIPEGDRSTLWTHREFCRVYFPNVLPSLIYNYPIHSIFYRVSLYELLENWPLVEPSFGLELLSSDFSDDIVRKKGVESINQWSDNDLAMYLPQIVQAVKYEDNHFSPLSTFIVKRSICNPFIIGQSCFWLCCNQVNASNKLHVVTRYRLIMEAIIEGLGVDNQKQGQSLLQQYLIVQLLKQLNLDIINMKEPTPEKRKKIFHTRLSSFPAEFSLPCAPLSQFNGFAMEELKVKDSNAAPLWLVFTSIHPLADKTKIIFKKDDVRPDELCLQLFSIMDRILTSNGIDCYFTLFNCMSVGAGLGLIEVVPNSITLADFMRDKIQYPSIEQWLQKKNPTNDNYIDIFFKSCAAYSVATYLLGIYDRHNDNLMLSETGHFFHIDFGYFLGKVTKFLLFERETAPFVLTSDIVQMLGSKEKEFRELCCKIYNIIRNNSRELLNLVSMSKFEETSLVSEQNKNLLRDRLKLDLSDTDATNHFLHLIKESKSNIRAELNNVIHVMVHPN</sequence>
<feature type="domain" description="C2 PI3K-type" evidence="11">
    <location>
        <begin position="849"/>
        <end position="1014"/>
    </location>
</feature>
<dbReference type="GO" id="GO:0016477">
    <property type="term" value="P:cell migration"/>
    <property type="evidence" value="ECO:0007669"/>
    <property type="project" value="TreeGrafter"/>
</dbReference>
<dbReference type="InterPro" id="IPR000341">
    <property type="entry name" value="PI3K_Ras-bd_dom"/>
</dbReference>
<dbReference type="PANTHER" id="PTHR10048:SF52">
    <property type="entry name" value="PHOSPHATIDYLINOSITOL 3-KINASE"/>
    <property type="match status" value="1"/>
</dbReference>
<dbReference type="InterPro" id="IPR011993">
    <property type="entry name" value="PH-like_dom_sf"/>
</dbReference>
<dbReference type="GO" id="GO:0035005">
    <property type="term" value="F:1-phosphatidylinositol-4-phosphate 3-kinase activity"/>
    <property type="evidence" value="ECO:0007669"/>
    <property type="project" value="TreeGrafter"/>
</dbReference>
<dbReference type="InterPro" id="IPR011009">
    <property type="entry name" value="Kinase-like_dom_sf"/>
</dbReference>
<evidence type="ECO:0000256" key="5">
    <source>
        <dbReference type="PROSITE-ProRule" id="PRU00880"/>
    </source>
</evidence>
<dbReference type="Gene3D" id="1.10.1070.11">
    <property type="entry name" value="Phosphatidylinositol 3-/4-kinase, catalytic domain"/>
    <property type="match status" value="1"/>
</dbReference>
<dbReference type="SMART" id="SM00233">
    <property type="entry name" value="PH"/>
    <property type="match status" value="1"/>
</dbReference>
<dbReference type="PROSITE" id="PS00916">
    <property type="entry name" value="PI3_4_KINASE_2"/>
    <property type="match status" value="1"/>
</dbReference>
<dbReference type="InterPro" id="IPR042236">
    <property type="entry name" value="PI3K_accessory_sf"/>
</dbReference>
<dbReference type="SUPFAM" id="SSF56112">
    <property type="entry name" value="Protein kinase-like (PK-like)"/>
    <property type="match status" value="1"/>
</dbReference>
<dbReference type="SMART" id="SM00146">
    <property type="entry name" value="PI3Kc"/>
    <property type="match status" value="1"/>
</dbReference>
<feature type="compositionally biased region" description="Pro residues" evidence="6">
    <location>
        <begin position="664"/>
        <end position="676"/>
    </location>
</feature>
<evidence type="ECO:0000256" key="3">
    <source>
        <dbReference type="ARBA" id="ARBA00022777"/>
    </source>
</evidence>
<dbReference type="GO" id="GO:0005942">
    <property type="term" value="C:phosphatidylinositol 3-kinase complex"/>
    <property type="evidence" value="ECO:0007669"/>
    <property type="project" value="TreeGrafter"/>
</dbReference>
<dbReference type="PANTHER" id="PTHR10048">
    <property type="entry name" value="PHOSPHATIDYLINOSITOL KINASE"/>
    <property type="match status" value="1"/>
</dbReference>
<dbReference type="GO" id="GO:0005886">
    <property type="term" value="C:plasma membrane"/>
    <property type="evidence" value="ECO:0007669"/>
    <property type="project" value="TreeGrafter"/>
</dbReference>
<feature type="region of interest" description="Disordered" evidence="6">
    <location>
        <begin position="113"/>
        <end position="155"/>
    </location>
</feature>
<dbReference type="InterPro" id="IPR036940">
    <property type="entry name" value="PI3/4_kinase_cat_sf"/>
</dbReference>
<dbReference type="InterPro" id="IPR001263">
    <property type="entry name" value="PI3K_accessory_dom"/>
</dbReference>
<feature type="compositionally biased region" description="Polar residues" evidence="6">
    <location>
        <begin position="286"/>
        <end position="298"/>
    </location>
</feature>
<dbReference type="Gene3D" id="2.60.40.150">
    <property type="entry name" value="C2 domain"/>
    <property type="match status" value="1"/>
</dbReference>
<dbReference type="GO" id="GO:0048015">
    <property type="term" value="P:phosphatidylinositol-mediated signaling"/>
    <property type="evidence" value="ECO:0007669"/>
    <property type="project" value="TreeGrafter"/>
</dbReference>
<feature type="domain" description="PI3K/PI4K catalytic" evidence="8">
    <location>
        <begin position="1288"/>
        <end position="1550"/>
    </location>
</feature>
<keyword evidence="3" id="KW-0418">Kinase</keyword>
<keyword evidence="13" id="KW-1185">Reference proteome</keyword>
<feature type="region of interest" description="Disordered" evidence="6">
    <location>
        <begin position="663"/>
        <end position="682"/>
    </location>
</feature>
<feature type="compositionally biased region" description="Low complexity" evidence="6">
    <location>
        <begin position="253"/>
        <end position="270"/>
    </location>
</feature>
<keyword evidence="2" id="KW-0547">Nucleotide-binding</keyword>
<protein>
    <recommendedName>
        <fullName evidence="14">Phosphatidylinositol 3-kinase</fullName>
    </recommendedName>
</protein>
<gene>
    <name evidence="12" type="ORF">CYY_002924</name>
</gene>
<dbReference type="SUPFAM" id="SSF48371">
    <property type="entry name" value="ARM repeat"/>
    <property type="match status" value="1"/>
</dbReference>